<dbReference type="PIRSF" id="PIRSF039008">
    <property type="entry name" value="YjbJ"/>
    <property type="match status" value="1"/>
</dbReference>
<dbReference type="InterPro" id="IPR050423">
    <property type="entry name" value="UPF0337_stress_rsp"/>
</dbReference>
<organism evidence="3 4">
    <name type="scientific">Litorisediminicola beolgyonensis</name>
    <dbReference type="NCBI Taxonomy" id="1173614"/>
    <lineage>
        <taxon>Bacteria</taxon>
        <taxon>Pseudomonadati</taxon>
        <taxon>Pseudomonadota</taxon>
        <taxon>Alphaproteobacteria</taxon>
        <taxon>Rhodobacterales</taxon>
        <taxon>Paracoccaceae</taxon>
        <taxon>Litorisediminicola</taxon>
    </lineage>
</organism>
<evidence type="ECO:0000313" key="3">
    <source>
        <dbReference type="EMBL" id="MFD1343325.1"/>
    </source>
</evidence>
<name>A0ABW3ZJI9_9RHOB</name>
<dbReference type="Gene3D" id="1.10.1470.10">
    <property type="entry name" value="YjbJ"/>
    <property type="match status" value="1"/>
</dbReference>
<dbReference type="RefSeq" id="WP_386804189.1">
    <property type="nucleotide sequence ID" value="NZ_JBHTMU010000022.1"/>
</dbReference>
<dbReference type="Pfam" id="PF05532">
    <property type="entry name" value="CsbD"/>
    <property type="match status" value="1"/>
</dbReference>
<dbReference type="EMBL" id="JBHTMU010000022">
    <property type="protein sequence ID" value="MFD1343325.1"/>
    <property type="molecule type" value="Genomic_DNA"/>
</dbReference>
<evidence type="ECO:0000259" key="2">
    <source>
        <dbReference type="Pfam" id="PF05532"/>
    </source>
</evidence>
<accession>A0ABW3ZJI9</accession>
<proteinExistence type="inferred from homology"/>
<dbReference type="InterPro" id="IPR008462">
    <property type="entry name" value="CsbD"/>
</dbReference>
<keyword evidence="4" id="KW-1185">Reference proteome</keyword>
<feature type="domain" description="CsbD-like" evidence="2">
    <location>
        <begin position="4"/>
        <end position="56"/>
    </location>
</feature>
<reference evidence="4" key="1">
    <citation type="journal article" date="2019" name="Int. J. Syst. Evol. Microbiol.">
        <title>The Global Catalogue of Microorganisms (GCM) 10K type strain sequencing project: providing services to taxonomists for standard genome sequencing and annotation.</title>
        <authorList>
            <consortium name="The Broad Institute Genomics Platform"/>
            <consortium name="The Broad Institute Genome Sequencing Center for Infectious Disease"/>
            <person name="Wu L."/>
            <person name="Ma J."/>
        </authorList>
    </citation>
    <scope>NUCLEOTIDE SEQUENCE [LARGE SCALE GENOMIC DNA]</scope>
    <source>
        <strain evidence="4">CCUG 62953</strain>
    </source>
</reference>
<dbReference type="Proteomes" id="UP001597135">
    <property type="component" value="Unassembled WGS sequence"/>
</dbReference>
<dbReference type="InterPro" id="IPR036629">
    <property type="entry name" value="YjbJ_sf"/>
</dbReference>
<evidence type="ECO:0000256" key="1">
    <source>
        <dbReference type="ARBA" id="ARBA00009129"/>
    </source>
</evidence>
<dbReference type="PANTHER" id="PTHR34977:SF1">
    <property type="entry name" value="UPF0337 PROTEIN YJBJ"/>
    <property type="match status" value="1"/>
</dbReference>
<comment type="caution">
    <text evidence="3">The sequence shown here is derived from an EMBL/GenBank/DDBJ whole genome shotgun (WGS) entry which is preliminary data.</text>
</comment>
<comment type="similarity">
    <text evidence="1">Belongs to the UPF0337 (CsbD) family.</text>
</comment>
<evidence type="ECO:0000313" key="4">
    <source>
        <dbReference type="Proteomes" id="UP001597135"/>
    </source>
</evidence>
<sequence>MNMDEIKGRWTEMKGKVREEWGELTDDEILETRGEREQMIGKLQARYGKTREEVEREFDSWVAKMKSDSGT</sequence>
<protein>
    <submittedName>
        <fullName evidence="3">CsbD family protein</fullName>
    </submittedName>
</protein>
<gene>
    <name evidence="3" type="ORF">ACFQ4E_12930</name>
</gene>
<dbReference type="SUPFAM" id="SSF69047">
    <property type="entry name" value="Hypothetical protein YjbJ"/>
    <property type="match status" value="1"/>
</dbReference>
<dbReference type="PANTHER" id="PTHR34977">
    <property type="entry name" value="UPF0337 PROTEIN YJBJ"/>
    <property type="match status" value="1"/>
</dbReference>
<dbReference type="InterPro" id="IPR026042">
    <property type="entry name" value="YjbJ"/>
</dbReference>